<dbReference type="GO" id="GO:0005829">
    <property type="term" value="C:cytosol"/>
    <property type="evidence" value="ECO:0007669"/>
    <property type="project" value="TreeGrafter"/>
</dbReference>
<dbReference type="Proteomes" id="UP000316199">
    <property type="component" value="Unassembled WGS sequence"/>
</dbReference>
<dbReference type="PANTHER" id="PTHR43364:SF4">
    <property type="entry name" value="NAD(P)-LINKED OXIDOREDUCTASE SUPERFAMILY PROTEIN"/>
    <property type="match status" value="1"/>
</dbReference>
<evidence type="ECO:0000256" key="1">
    <source>
        <dbReference type="ARBA" id="ARBA00023002"/>
    </source>
</evidence>
<keyword evidence="1" id="KW-0560">Oxidoreductase</keyword>
<comment type="caution">
    <text evidence="3">The sequence shown here is derived from an EMBL/GenBank/DDBJ whole genome shotgun (WGS) entry which is preliminary data.</text>
</comment>
<name>A0A520S2Y3_9GAMM</name>
<dbReference type="GO" id="GO:0016491">
    <property type="term" value="F:oxidoreductase activity"/>
    <property type="evidence" value="ECO:0007669"/>
    <property type="project" value="UniProtKB-KW"/>
</dbReference>
<feature type="domain" description="NADP-dependent oxidoreductase" evidence="2">
    <location>
        <begin position="16"/>
        <end position="310"/>
    </location>
</feature>
<dbReference type="AlphaFoldDB" id="A0A520S2Y3"/>
<evidence type="ECO:0000313" key="4">
    <source>
        <dbReference type="Proteomes" id="UP000316199"/>
    </source>
</evidence>
<dbReference type="InterPro" id="IPR050523">
    <property type="entry name" value="AKR_Detox_Biosynth"/>
</dbReference>
<dbReference type="InterPro" id="IPR036812">
    <property type="entry name" value="NAD(P)_OxRdtase_dom_sf"/>
</dbReference>
<reference evidence="3 4" key="1">
    <citation type="submission" date="2019-02" db="EMBL/GenBank/DDBJ databases">
        <title>Prokaryotic population dynamics and viral predation in marine succession experiment using metagenomics: the confinement effect.</title>
        <authorList>
            <person name="Haro-Moreno J.M."/>
            <person name="Rodriguez-Valera F."/>
            <person name="Lopez-Perez M."/>
        </authorList>
    </citation>
    <scope>NUCLEOTIDE SEQUENCE [LARGE SCALE GENOMIC DNA]</scope>
    <source>
        <strain evidence="3">MED-G157</strain>
    </source>
</reference>
<proteinExistence type="predicted"/>
<organism evidence="3 4">
    <name type="scientific">OM182 bacterium</name>
    <dbReference type="NCBI Taxonomy" id="2510334"/>
    <lineage>
        <taxon>Bacteria</taxon>
        <taxon>Pseudomonadati</taxon>
        <taxon>Pseudomonadota</taxon>
        <taxon>Gammaproteobacteria</taxon>
        <taxon>OMG group</taxon>
        <taxon>OM182 clade</taxon>
    </lineage>
</organism>
<protein>
    <submittedName>
        <fullName evidence="3">Aldo/keto reductase</fullName>
    </submittedName>
</protein>
<evidence type="ECO:0000313" key="3">
    <source>
        <dbReference type="EMBL" id="RZO76830.1"/>
    </source>
</evidence>
<dbReference type="PRINTS" id="PR00069">
    <property type="entry name" value="ALDKETRDTASE"/>
</dbReference>
<dbReference type="InterPro" id="IPR020471">
    <property type="entry name" value="AKR"/>
</dbReference>
<dbReference type="EMBL" id="SHAG01000007">
    <property type="protein sequence ID" value="RZO76830.1"/>
    <property type="molecule type" value="Genomic_DNA"/>
</dbReference>
<dbReference type="FunFam" id="3.20.20.100:FF:000004">
    <property type="entry name" value="Oxidoreductase, aldo/keto reductase"/>
    <property type="match status" value="1"/>
</dbReference>
<dbReference type="Gene3D" id="3.20.20.100">
    <property type="entry name" value="NADP-dependent oxidoreductase domain"/>
    <property type="match status" value="1"/>
</dbReference>
<evidence type="ECO:0000259" key="2">
    <source>
        <dbReference type="Pfam" id="PF00248"/>
    </source>
</evidence>
<dbReference type="SUPFAM" id="SSF51430">
    <property type="entry name" value="NAD(P)-linked oxidoreductase"/>
    <property type="match status" value="1"/>
</dbReference>
<accession>A0A520S2Y3</accession>
<sequence>MELRKLGSTGLKVSVVGIGCNNFGGRCDENLTKEIVYSALDSGINFFDTADVYGHQGLSEEYLGKAVAGKRKDLVIATKFGMQMDKDGRKKGGSRRYIIQAVEDSLKRLHTDYIDLYQQHFPDDETQIEETLCALDDLVHQGKVRYLGCSNFSGWQISDADWTARNRGLNRFITAQNLYSLIDRSIEKEVIPACQQYGLGLLPYFPLASGLLTGKYIRGSEPPKGTRLASWGERAKSALSDNNFDIVEKLTSFAAKKDHSLLDLAMSWLASLPQISSVIAGATSKEQVQQNAAAASWRLTDEDMNEVHIISSP</sequence>
<dbReference type="InterPro" id="IPR023210">
    <property type="entry name" value="NADP_OxRdtase_dom"/>
</dbReference>
<dbReference type="PANTHER" id="PTHR43364">
    <property type="entry name" value="NADH-SPECIFIC METHYLGLYOXAL REDUCTASE-RELATED"/>
    <property type="match status" value="1"/>
</dbReference>
<dbReference type="Pfam" id="PF00248">
    <property type="entry name" value="Aldo_ket_red"/>
    <property type="match status" value="1"/>
</dbReference>
<gene>
    <name evidence="3" type="ORF">EVA68_03020</name>
</gene>